<evidence type="ECO:0000256" key="1">
    <source>
        <dbReference type="SAM" id="Phobius"/>
    </source>
</evidence>
<reference evidence="2 3" key="1">
    <citation type="submission" date="2021-03" db="EMBL/GenBank/DDBJ databases">
        <title>Sequencing the genomes of 1000 actinobacteria strains.</title>
        <authorList>
            <person name="Klenk H.-P."/>
        </authorList>
    </citation>
    <scope>NUCLEOTIDE SEQUENCE [LARGE SCALE GENOMIC DNA]</scope>
    <source>
        <strain evidence="2 3">DSM 44580</strain>
    </source>
</reference>
<dbReference type="EMBL" id="JAGIOO010000001">
    <property type="protein sequence ID" value="MBP2478389.1"/>
    <property type="molecule type" value="Genomic_DNA"/>
</dbReference>
<feature type="transmembrane region" description="Helical" evidence="1">
    <location>
        <begin position="135"/>
        <end position="155"/>
    </location>
</feature>
<dbReference type="Proteomes" id="UP001519363">
    <property type="component" value="Unassembled WGS sequence"/>
</dbReference>
<keyword evidence="1" id="KW-0472">Membrane</keyword>
<feature type="transmembrane region" description="Helical" evidence="1">
    <location>
        <begin position="12"/>
        <end position="31"/>
    </location>
</feature>
<feature type="transmembrane region" description="Helical" evidence="1">
    <location>
        <begin position="82"/>
        <end position="105"/>
    </location>
</feature>
<sequence>MTAPRFDKGNLVVLLISTTIATGFGAGWWFFGAGVSPAASTALRVAGGVLLATLLGWLAVTARRGRNLPGAQAARPGPFGKVYGIAVLLMLVGIVGGARVLTGVFALPEAVPAWVLFVVGLHFLPFTRLFGSRRFLVLSVALCLVAVLAAVLGAAGQVWAWQGVVGFGAAAVLWGLAAVALVDGNRRIAA</sequence>
<proteinExistence type="predicted"/>
<dbReference type="RefSeq" id="WP_086782590.1">
    <property type="nucleotide sequence ID" value="NZ_JAGIOO010000001.1"/>
</dbReference>
<keyword evidence="1" id="KW-0812">Transmembrane</keyword>
<evidence type="ECO:0000313" key="2">
    <source>
        <dbReference type="EMBL" id="MBP2478389.1"/>
    </source>
</evidence>
<keyword evidence="1" id="KW-1133">Transmembrane helix</keyword>
<feature type="transmembrane region" description="Helical" evidence="1">
    <location>
        <begin position="111"/>
        <end position="130"/>
    </location>
</feature>
<evidence type="ECO:0000313" key="3">
    <source>
        <dbReference type="Proteomes" id="UP001519363"/>
    </source>
</evidence>
<comment type="caution">
    <text evidence="2">The sequence shown here is derived from an EMBL/GenBank/DDBJ whole genome shotgun (WGS) entry which is preliminary data.</text>
</comment>
<feature type="transmembrane region" description="Helical" evidence="1">
    <location>
        <begin position="161"/>
        <end position="182"/>
    </location>
</feature>
<dbReference type="Pfam" id="PF22765">
    <property type="entry name" value="DUF7010"/>
    <property type="match status" value="1"/>
</dbReference>
<feature type="transmembrane region" description="Helical" evidence="1">
    <location>
        <begin position="43"/>
        <end position="62"/>
    </location>
</feature>
<protein>
    <submittedName>
        <fullName evidence="2">Uncharacterized membrane protein YhaH (DUF805 family)</fullName>
    </submittedName>
</protein>
<gene>
    <name evidence="2" type="ORF">JOF53_007261</name>
</gene>
<dbReference type="InterPro" id="IPR053824">
    <property type="entry name" value="DUF7010"/>
</dbReference>
<organism evidence="2 3">
    <name type="scientific">Crossiella equi</name>
    <dbReference type="NCBI Taxonomy" id="130796"/>
    <lineage>
        <taxon>Bacteria</taxon>
        <taxon>Bacillati</taxon>
        <taxon>Actinomycetota</taxon>
        <taxon>Actinomycetes</taxon>
        <taxon>Pseudonocardiales</taxon>
        <taxon>Pseudonocardiaceae</taxon>
        <taxon>Crossiella</taxon>
    </lineage>
</organism>
<keyword evidence="3" id="KW-1185">Reference proteome</keyword>
<name>A0ABS5AQ94_9PSEU</name>
<accession>A0ABS5AQ94</accession>